<comment type="function">
    <text evidence="1">May nick specific sequences that contain T:G mispairs resulting from m5C-deamination.</text>
</comment>
<dbReference type="SUPFAM" id="SSF52980">
    <property type="entry name" value="Restriction endonuclease-like"/>
    <property type="match status" value="1"/>
</dbReference>
<keyword evidence="1" id="KW-0255">Endonuclease</keyword>
<evidence type="ECO:0000256" key="1">
    <source>
        <dbReference type="PIRNR" id="PIRNR018267"/>
    </source>
</evidence>
<keyword evidence="3" id="KW-1185">Reference proteome</keyword>
<dbReference type="Proteomes" id="UP000218263">
    <property type="component" value="Chromosome"/>
</dbReference>
<dbReference type="REBASE" id="138616">
    <property type="entry name" value="V.MgoSA37ORF3694P"/>
</dbReference>
<protein>
    <recommendedName>
        <fullName evidence="1">Very short patch repair endonuclease</fullName>
        <ecNumber evidence="1">3.1.-.-</ecNumber>
    </recommendedName>
</protein>
<dbReference type="EMBL" id="AP017313">
    <property type="protein sequence ID" value="BAU55506.1"/>
    <property type="molecule type" value="Genomic_DNA"/>
</dbReference>
<dbReference type="KEGG" id="mgot:MgSA37_03695"/>
<name>A0A0X8X4I0_9SPHI</name>
<evidence type="ECO:0000313" key="3">
    <source>
        <dbReference type="Proteomes" id="UP000218263"/>
    </source>
</evidence>
<organism evidence="2 3">
    <name type="scientific">Mucilaginibacter gotjawali</name>
    <dbReference type="NCBI Taxonomy" id="1550579"/>
    <lineage>
        <taxon>Bacteria</taxon>
        <taxon>Pseudomonadati</taxon>
        <taxon>Bacteroidota</taxon>
        <taxon>Sphingobacteriia</taxon>
        <taxon>Sphingobacteriales</taxon>
        <taxon>Sphingobacteriaceae</taxon>
        <taxon>Mucilaginibacter</taxon>
    </lineage>
</organism>
<keyword evidence="1 2" id="KW-0378">Hydrolase</keyword>
<keyword evidence="1" id="KW-0234">DNA repair</keyword>
<evidence type="ECO:0000313" key="2">
    <source>
        <dbReference type="EMBL" id="BAU55506.1"/>
    </source>
</evidence>
<dbReference type="PIRSF" id="PIRSF018267">
    <property type="entry name" value="VSR_endonuc"/>
    <property type="match status" value="1"/>
</dbReference>
<dbReference type="RefSeq" id="WP_096353862.1">
    <property type="nucleotide sequence ID" value="NZ_AP017313.1"/>
</dbReference>
<dbReference type="AlphaFoldDB" id="A0A0X8X4I0"/>
<keyword evidence="1" id="KW-0227">DNA damage</keyword>
<dbReference type="EC" id="3.1.-.-" evidence="1"/>
<dbReference type="OrthoDB" id="9801520at2"/>
<accession>A0A0X8X4I0</accession>
<dbReference type="GO" id="GO:0004519">
    <property type="term" value="F:endonuclease activity"/>
    <property type="evidence" value="ECO:0007669"/>
    <property type="project" value="UniProtKB-KW"/>
</dbReference>
<dbReference type="InterPro" id="IPR004603">
    <property type="entry name" value="DNA_mismatch_endonuc_vsr"/>
</dbReference>
<dbReference type="CDD" id="cd00221">
    <property type="entry name" value="Vsr"/>
    <property type="match status" value="1"/>
</dbReference>
<dbReference type="Pfam" id="PF03852">
    <property type="entry name" value="Vsr"/>
    <property type="match status" value="1"/>
</dbReference>
<proteinExistence type="inferred from homology"/>
<dbReference type="GO" id="GO:0016787">
    <property type="term" value="F:hydrolase activity"/>
    <property type="evidence" value="ECO:0007669"/>
    <property type="project" value="UniProtKB-KW"/>
</dbReference>
<dbReference type="Gene3D" id="3.40.960.10">
    <property type="entry name" value="VSR Endonuclease"/>
    <property type="match status" value="1"/>
</dbReference>
<dbReference type="InterPro" id="IPR011335">
    <property type="entry name" value="Restrct_endonuc-II-like"/>
</dbReference>
<keyword evidence="1" id="KW-0540">Nuclease</keyword>
<dbReference type="NCBIfam" id="TIGR00632">
    <property type="entry name" value="vsr"/>
    <property type="match status" value="1"/>
</dbReference>
<reference evidence="2 3" key="1">
    <citation type="submission" date="2015-12" db="EMBL/GenBank/DDBJ databases">
        <title>Genome sequence of Mucilaginibacter gotjawali.</title>
        <authorList>
            <person name="Lee J.S."/>
            <person name="Lee K.C."/>
            <person name="Kim K.K."/>
            <person name="Lee B.W."/>
        </authorList>
    </citation>
    <scope>NUCLEOTIDE SEQUENCE [LARGE SCALE GENOMIC DNA]</scope>
    <source>
        <strain evidence="2 3">SA3-7</strain>
    </source>
</reference>
<dbReference type="GO" id="GO:0006298">
    <property type="term" value="P:mismatch repair"/>
    <property type="evidence" value="ECO:0007669"/>
    <property type="project" value="UniProtKB-UniRule"/>
</dbReference>
<sequence>MADIFSKEKRSAIMRRVSGKNTKPEIMVRQFLYKNGFRYRKNYKKIAGNPDLYILKYNIAIFIHGCFWHGHPGCKHAALPRSNNNYWTNKIQANIKRDSKNFQILAKNNISSITIWECEINTAAKREERLNRLIADIHLLNLQAPG</sequence>
<gene>
    <name evidence="2" type="primary">vsr_2</name>
    <name evidence="2" type="ORF">MgSA37_03695</name>
</gene>
<comment type="similarity">
    <text evidence="1">Belongs to the vsr family.</text>
</comment>